<feature type="domain" description="MATH" evidence="1">
    <location>
        <begin position="331"/>
        <end position="466"/>
    </location>
</feature>
<reference evidence="2 3" key="1">
    <citation type="journal article" date="2022" name="G3 (Bethesda)">
        <title>Whole-genome sequence and methylome profiling of the almond [Prunus dulcis (Mill.) D.A. Webb] cultivar 'Nonpareil'.</title>
        <authorList>
            <person name="D'Amico-Willman K.M."/>
            <person name="Ouma W.Z."/>
            <person name="Meulia T."/>
            <person name="Sideli G.M."/>
            <person name="Gradziel T.M."/>
            <person name="Fresnedo-Ramirez J."/>
        </authorList>
    </citation>
    <scope>NUCLEOTIDE SEQUENCE [LARGE SCALE GENOMIC DNA]</scope>
    <source>
        <strain evidence="2">Clone GOH B32 T37-40</strain>
    </source>
</reference>
<dbReference type="EMBL" id="JAJFAZ020000098">
    <property type="protein sequence ID" value="KAI5310966.1"/>
    <property type="molecule type" value="Genomic_DNA"/>
</dbReference>
<evidence type="ECO:0000313" key="3">
    <source>
        <dbReference type="Proteomes" id="UP001054821"/>
    </source>
</evidence>
<dbReference type="InterPro" id="IPR008974">
    <property type="entry name" value="TRAF-like"/>
</dbReference>
<protein>
    <recommendedName>
        <fullName evidence="1">MATH domain-containing protein</fullName>
    </recommendedName>
</protein>
<feature type="domain" description="MATH" evidence="1">
    <location>
        <begin position="178"/>
        <end position="302"/>
    </location>
</feature>
<keyword evidence="3" id="KW-1185">Reference proteome</keyword>
<feature type="domain" description="MATH" evidence="1">
    <location>
        <begin position="22"/>
        <end position="157"/>
    </location>
</feature>
<dbReference type="AlphaFoldDB" id="A0AAD4US81"/>
<dbReference type="SUPFAM" id="SSF49599">
    <property type="entry name" value="TRAF domain-like"/>
    <property type="match status" value="4"/>
</dbReference>
<dbReference type="PANTHER" id="PTHR46162:SF2">
    <property type="entry name" value="ANKYRIN REPEAT-CONTAINING PROTEIN-RELATED"/>
    <property type="match status" value="1"/>
</dbReference>
<proteinExistence type="predicted"/>
<dbReference type="CDD" id="cd00121">
    <property type="entry name" value="MATH"/>
    <property type="match status" value="4"/>
</dbReference>
<dbReference type="Proteomes" id="UP001054821">
    <property type="component" value="Unassembled WGS sequence"/>
</dbReference>
<evidence type="ECO:0000313" key="2">
    <source>
        <dbReference type="EMBL" id="KAI5310966.1"/>
    </source>
</evidence>
<organism evidence="2 3">
    <name type="scientific">Prunus dulcis</name>
    <name type="common">Almond</name>
    <name type="synonym">Amygdalus dulcis</name>
    <dbReference type="NCBI Taxonomy" id="3755"/>
    <lineage>
        <taxon>Eukaryota</taxon>
        <taxon>Viridiplantae</taxon>
        <taxon>Streptophyta</taxon>
        <taxon>Embryophyta</taxon>
        <taxon>Tracheophyta</taxon>
        <taxon>Spermatophyta</taxon>
        <taxon>Magnoliopsida</taxon>
        <taxon>eudicotyledons</taxon>
        <taxon>Gunneridae</taxon>
        <taxon>Pentapetalae</taxon>
        <taxon>rosids</taxon>
        <taxon>fabids</taxon>
        <taxon>Rosales</taxon>
        <taxon>Rosaceae</taxon>
        <taxon>Amygdaloideae</taxon>
        <taxon>Amygdaleae</taxon>
        <taxon>Prunus</taxon>
    </lineage>
</organism>
<comment type="caution">
    <text evidence="2">The sequence shown here is derived from an EMBL/GenBank/DDBJ whole genome shotgun (WGS) entry which is preliminary data.</text>
</comment>
<dbReference type="PROSITE" id="PS50144">
    <property type="entry name" value="MATH"/>
    <property type="match status" value="4"/>
</dbReference>
<dbReference type="InterPro" id="IPR002083">
    <property type="entry name" value="MATH/TRAF_dom"/>
</dbReference>
<dbReference type="PANTHER" id="PTHR46162">
    <property type="entry name" value="TRAF-LIKE FAMILY PROTEIN"/>
    <property type="match status" value="1"/>
</dbReference>
<dbReference type="Gene3D" id="2.60.210.10">
    <property type="entry name" value="Apoptosis, Tumor Necrosis Factor Receptor Associated Protein 2, Chain A"/>
    <property type="match status" value="4"/>
</dbReference>
<sequence>MATLKFEPDTAGVSTPFSNSPPTHYILKVESFSSLERHSAGRFESGQFDAGGYKWKLVVYPNGYKQKNLDDHISVYLEMAGADSLQTGWEVFVDFRLFLLDQNKGIYLVLQDANLNKMCLHGAMFEVGFDRVIPLNAFTDSSNGYLINDTCVFGAEVFVCKERRAGKAERLYAINSAMYKHPWKVYIPLKFRPELLESKPFFAGGQTWKIRLYPKGYDKGKDTHVSLYLTLANPEPASKILTEFTLRIVDQLNGKHFFCKGCQWFSALTPSFGFSRLIAFDILKQLDKGFLVQSYCLVEAEVTKEDWWSIAMANLEFEQDGVSTPFSYTPPTHYTLKIESFSLLKKHSADRFESGEFDAGGYKWKLVVYPNGYKKKNVEDHISVYLEMAGAESLETGWEVFVDFRLFLLDQNKGIYLVLQDANLKKMCLHVAMLEVGFDRVIPLKAFADASNGYLIDDTCVFGAEVFVCKERRAGKAECLPPRINNAVIVSKENNDFMNKYVWKIEEFSKLKPERLESKPFNAGGQTWKIQLYPKGDSHGKHTHVSLCLTLANPEKLSTASKILAQFTLRIVDQLNAKHFFRQEFLLECVWFLSNPYCYIRGVEVFKFHNILGSIRKGIESHRLAQDQDLHQREEKS</sequence>
<accession>A0AAD4US81</accession>
<gene>
    <name evidence="2" type="ORF">L3X38_009394</name>
</gene>
<feature type="domain" description="MATH" evidence="1">
    <location>
        <begin position="498"/>
        <end position="637"/>
    </location>
</feature>
<evidence type="ECO:0000259" key="1">
    <source>
        <dbReference type="PROSITE" id="PS50144"/>
    </source>
</evidence>
<name>A0AAD4US81_PRUDU</name>
<dbReference type="Pfam" id="PF22486">
    <property type="entry name" value="MATH_2"/>
    <property type="match status" value="4"/>
</dbReference>
<dbReference type="SMART" id="SM00061">
    <property type="entry name" value="MATH"/>
    <property type="match status" value="4"/>
</dbReference>